<dbReference type="GO" id="GO:0009279">
    <property type="term" value="C:cell outer membrane"/>
    <property type="evidence" value="ECO:0007669"/>
    <property type="project" value="UniProtKB-SubCell"/>
</dbReference>
<keyword evidence="4" id="KW-0472">Membrane</keyword>
<evidence type="ECO:0000256" key="5">
    <source>
        <dbReference type="ARBA" id="ARBA00023237"/>
    </source>
</evidence>
<evidence type="ECO:0000313" key="9">
    <source>
        <dbReference type="EMBL" id="TKT90435.1"/>
    </source>
</evidence>
<comment type="caution">
    <text evidence="9">The sequence shown here is derived from an EMBL/GenBank/DDBJ whole genome shotgun (WGS) entry which is preliminary data.</text>
</comment>
<feature type="chain" id="PRO_5020567613" evidence="6">
    <location>
        <begin position="23"/>
        <end position="536"/>
    </location>
</feature>
<dbReference type="InterPro" id="IPR012944">
    <property type="entry name" value="SusD_RagB_dom"/>
</dbReference>
<sequence length="536" mass="59698">MRKSYIKIILSAVLLGTMVSCHDLDVPVTSELTPDVFPTDAAQFISAAGPAYVALRGNISVEFFHLQTLSTDEAIFPAKGGNWYNGAEFKDLHLHTWTKDHSTVTGNWTWLSTIIGTVNQSLSILETNMPAGTSKTQTLAELKMVRALAYFWMMDSFGNVPIITTYGDYSAHPNAKRAEVFTFLETEIKAVLPDLSDVVDVSTYGRPTKYLAQALLAKMYLNAEVYTGTARNADCISACDAIISSGKFSLEPAVSYLQMFYPNNGPQMKEFVFAIPFDATATNSFPFRATNLHSRYDVPRGMVAKFKMPFTPDAAVSTLPEFYKYFNDANDIRNKEWLTGLQFYDDGTPVTVTTTKKGYDQFYTGSDPSTPYTYQINITPEVTLRQDVASFDVGNDELAWNMGYRNIKFHPDATSLNRNQNNDVPIFRYADALLMKAEAIQRGGAATSGATALSLVNSVRTARSAAALTTVDLEAIYGERIREFASEMWHRNDMIRFGKFENKWGYKTNADITKRIFPIPNSALLLNPALVQNPGY</sequence>
<feature type="domain" description="RagB/SusD" evidence="7">
    <location>
        <begin position="398"/>
        <end position="536"/>
    </location>
</feature>
<dbReference type="Gene3D" id="1.25.40.390">
    <property type="match status" value="1"/>
</dbReference>
<dbReference type="Pfam" id="PF07980">
    <property type="entry name" value="SusD_RagB"/>
    <property type="match status" value="1"/>
</dbReference>
<evidence type="ECO:0000256" key="4">
    <source>
        <dbReference type="ARBA" id="ARBA00023136"/>
    </source>
</evidence>
<dbReference type="Pfam" id="PF14322">
    <property type="entry name" value="SusD-like_3"/>
    <property type="match status" value="1"/>
</dbReference>
<accession>A0A4U6D2B2</accession>
<dbReference type="Gene3D" id="1.25.40.10">
    <property type="entry name" value="Tetratricopeptide repeat domain"/>
    <property type="match status" value="1"/>
</dbReference>
<dbReference type="EMBL" id="SZVO01000009">
    <property type="protein sequence ID" value="TKT90435.1"/>
    <property type="molecule type" value="Genomic_DNA"/>
</dbReference>
<protein>
    <submittedName>
        <fullName evidence="9">RagB/SusD family nutrient uptake outer membrane protein</fullName>
    </submittedName>
</protein>
<keyword evidence="5" id="KW-0998">Cell outer membrane</keyword>
<dbReference type="RefSeq" id="WP_137341603.1">
    <property type="nucleotide sequence ID" value="NZ_BSQH01000002.1"/>
</dbReference>
<organism evidence="9 10">
    <name type="scientific">Dyadobacter frigoris</name>
    <dbReference type="NCBI Taxonomy" id="2576211"/>
    <lineage>
        <taxon>Bacteria</taxon>
        <taxon>Pseudomonadati</taxon>
        <taxon>Bacteroidota</taxon>
        <taxon>Cytophagia</taxon>
        <taxon>Cytophagales</taxon>
        <taxon>Spirosomataceae</taxon>
        <taxon>Dyadobacter</taxon>
    </lineage>
</organism>
<dbReference type="OrthoDB" id="9783641at2"/>
<dbReference type="InterPro" id="IPR011990">
    <property type="entry name" value="TPR-like_helical_dom_sf"/>
</dbReference>
<evidence type="ECO:0000256" key="1">
    <source>
        <dbReference type="ARBA" id="ARBA00004442"/>
    </source>
</evidence>
<evidence type="ECO:0000256" key="3">
    <source>
        <dbReference type="ARBA" id="ARBA00022729"/>
    </source>
</evidence>
<dbReference type="SUPFAM" id="SSF48452">
    <property type="entry name" value="TPR-like"/>
    <property type="match status" value="1"/>
</dbReference>
<comment type="subcellular location">
    <subcellularLocation>
        <location evidence="1">Cell outer membrane</location>
    </subcellularLocation>
</comment>
<dbReference type="InterPro" id="IPR033985">
    <property type="entry name" value="SusD-like_N"/>
</dbReference>
<evidence type="ECO:0000313" key="10">
    <source>
        <dbReference type="Proteomes" id="UP000304900"/>
    </source>
</evidence>
<keyword evidence="3 6" id="KW-0732">Signal</keyword>
<evidence type="ECO:0000256" key="6">
    <source>
        <dbReference type="SAM" id="SignalP"/>
    </source>
</evidence>
<dbReference type="Proteomes" id="UP000304900">
    <property type="component" value="Unassembled WGS sequence"/>
</dbReference>
<proteinExistence type="inferred from homology"/>
<feature type="signal peptide" evidence="6">
    <location>
        <begin position="1"/>
        <end position="22"/>
    </location>
</feature>
<gene>
    <name evidence="9" type="ORF">FDK13_19025</name>
</gene>
<reference evidence="9 10" key="1">
    <citation type="submission" date="2019-05" db="EMBL/GenBank/DDBJ databases">
        <title>Dyadobacter AR-3-8 sp. nov., isolated from arctic soil.</title>
        <authorList>
            <person name="Chaudhary D.K."/>
        </authorList>
    </citation>
    <scope>NUCLEOTIDE SEQUENCE [LARGE SCALE GENOMIC DNA]</scope>
    <source>
        <strain evidence="9 10">AR-3-8</strain>
    </source>
</reference>
<dbReference type="Gene3D" id="1.10.3780.10">
    <property type="entry name" value="SusD-like"/>
    <property type="match status" value="1"/>
</dbReference>
<evidence type="ECO:0000259" key="7">
    <source>
        <dbReference type="Pfam" id="PF07980"/>
    </source>
</evidence>
<evidence type="ECO:0000256" key="2">
    <source>
        <dbReference type="ARBA" id="ARBA00006275"/>
    </source>
</evidence>
<name>A0A4U6D2B2_9BACT</name>
<dbReference type="AlphaFoldDB" id="A0A4U6D2B2"/>
<comment type="similarity">
    <text evidence="2">Belongs to the SusD family.</text>
</comment>
<evidence type="ECO:0000259" key="8">
    <source>
        <dbReference type="Pfam" id="PF14322"/>
    </source>
</evidence>
<dbReference type="PROSITE" id="PS51257">
    <property type="entry name" value="PROKAR_LIPOPROTEIN"/>
    <property type="match status" value="1"/>
</dbReference>
<keyword evidence="10" id="KW-1185">Reference proteome</keyword>
<feature type="domain" description="SusD-like N-terminal" evidence="8">
    <location>
        <begin position="87"/>
        <end position="221"/>
    </location>
</feature>